<dbReference type="InterPro" id="IPR013507">
    <property type="entry name" value="DNA_mismatch_S5_2-like"/>
</dbReference>
<gene>
    <name evidence="7" type="ORF">DGYR_LOCUS5057</name>
</gene>
<comment type="similarity">
    <text evidence="2">Belongs to the DNA mismatch repair MutL/HexB family.</text>
</comment>
<evidence type="ECO:0000256" key="3">
    <source>
        <dbReference type="ARBA" id="ARBA00022763"/>
    </source>
</evidence>
<dbReference type="Proteomes" id="UP000549394">
    <property type="component" value="Unassembled WGS sequence"/>
</dbReference>
<dbReference type="Pfam" id="PF01119">
    <property type="entry name" value="DNA_mis_repair"/>
    <property type="match status" value="1"/>
</dbReference>
<dbReference type="GO" id="GO:0016887">
    <property type="term" value="F:ATP hydrolysis activity"/>
    <property type="evidence" value="ECO:0007669"/>
    <property type="project" value="InterPro"/>
</dbReference>
<dbReference type="InterPro" id="IPR032189">
    <property type="entry name" value="Mlh1_C"/>
</dbReference>
<keyword evidence="4" id="KW-0234">DNA repair</keyword>
<dbReference type="Pfam" id="PF13589">
    <property type="entry name" value="HATPase_c_3"/>
    <property type="match status" value="1"/>
</dbReference>
<dbReference type="CDD" id="cd16926">
    <property type="entry name" value="HATPase_MutL-MLH-PMS-like"/>
    <property type="match status" value="1"/>
</dbReference>
<dbReference type="PANTHER" id="PTHR10073:SF12">
    <property type="entry name" value="DNA MISMATCH REPAIR PROTEIN MLH1"/>
    <property type="match status" value="1"/>
</dbReference>
<dbReference type="InterPro" id="IPR014721">
    <property type="entry name" value="Ribsml_uS5_D2-typ_fold_subgr"/>
</dbReference>
<dbReference type="FunFam" id="3.30.565.10:FF:000109">
    <property type="entry name" value="Related to MLH1-DNA mismatch repair protein"/>
    <property type="match status" value="1"/>
</dbReference>
<protein>
    <submittedName>
        <fullName evidence="7">DgyrCDS5311</fullName>
    </submittedName>
</protein>
<dbReference type="CDD" id="cd03483">
    <property type="entry name" value="MutL_Trans_MLH1"/>
    <property type="match status" value="1"/>
</dbReference>
<dbReference type="GO" id="GO:0032389">
    <property type="term" value="C:MutLalpha complex"/>
    <property type="evidence" value="ECO:0007669"/>
    <property type="project" value="TreeGrafter"/>
</dbReference>
<evidence type="ECO:0000313" key="8">
    <source>
        <dbReference type="Proteomes" id="UP000549394"/>
    </source>
</evidence>
<dbReference type="FunFam" id="3.30.230.10:FF:000014">
    <property type="entry name" value="DNA mismatch repair protein Mlh1"/>
    <property type="match status" value="1"/>
</dbReference>
<dbReference type="GO" id="GO:0140664">
    <property type="term" value="F:ATP-dependent DNA damage sensor activity"/>
    <property type="evidence" value="ECO:0007669"/>
    <property type="project" value="InterPro"/>
</dbReference>
<dbReference type="Gene3D" id="3.30.565.10">
    <property type="entry name" value="Histidine kinase-like ATPase, C-terminal domain"/>
    <property type="match status" value="1"/>
</dbReference>
<dbReference type="GO" id="GO:0006298">
    <property type="term" value="P:mismatch repair"/>
    <property type="evidence" value="ECO:0007669"/>
    <property type="project" value="InterPro"/>
</dbReference>
<keyword evidence="5" id="KW-0539">Nucleus</keyword>
<dbReference type="InterPro" id="IPR002099">
    <property type="entry name" value="MutL/Mlh/PMS"/>
</dbReference>
<name>A0A7I8VPC6_9ANNE</name>
<evidence type="ECO:0000256" key="5">
    <source>
        <dbReference type="ARBA" id="ARBA00023242"/>
    </source>
</evidence>
<organism evidence="7 8">
    <name type="scientific">Dimorphilus gyrociliatus</name>
    <dbReference type="NCBI Taxonomy" id="2664684"/>
    <lineage>
        <taxon>Eukaryota</taxon>
        <taxon>Metazoa</taxon>
        <taxon>Spiralia</taxon>
        <taxon>Lophotrochozoa</taxon>
        <taxon>Annelida</taxon>
        <taxon>Polychaeta</taxon>
        <taxon>Polychaeta incertae sedis</taxon>
        <taxon>Dinophilidae</taxon>
        <taxon>Dimorphilus</taxon>
    </lineage>
</organism>
<evidence type="ECO:0000256" key="2">
    <source>
        <dbReference type="ARBA" id="ARBA00006082"/>
    </source>
</evidence>
<comment type="subcellular location">
    <subcellularLocation>
        <location evidence="1">Nucleus</location>
    </subcellularLocation>
</comment>
<dbReference type="GO" id="GO:0005524">
    <property type="term" value="F:ATP binding"/>
    <property type="evidence" value="ECO:0007669"/>
    <property type="project" value="InterPro"/>
</dbReference>
<dbReference type="NCBIfam" id="TIGR00585">
    <property type="entry name" value="mutl"/>
    <property type="match status" value="1"/>
</dbReference>
<dbReference type="PANTHER" id="PTHR10073">
    <property type="entry name" value="DNA MISMATCH REPAIR PROTEIN MLH, PMS, MUTL"/>
    <property type="match status" value="1"/>
</dbReference>
<evidence type="ECO:0000256" key="4">
    <source>
        <dbReference type="ARBA" id="ARBA00023204"/>
    </source>
</evidence>
<comment type="caution">
    <text evidence="7">The sequence shown here is derived from an EMBL/GenBank/DDBJ whole genome shotgun (WGS) entry which is preliminary data.</text>
</comment>
<dbReference type="Pfam" id="PF16413">
    <property type="entry name" value="Mlh1_C"/>
    <property type="match status" value="1"/>
</dbReference>
<dbReference type="SMART" id="SM01340">
    <property type="entry name" value="DNA_mis_repair"/>
    <property type="match status" value="1"/>
</dbReference>
<proteinExistence type="inferred from homology"/>
<dbReference type="GO" id="GO:0030983">
    <property type="term" value="F:mismatched DNA binding"/>
    <property type="evidence" value="ECO:0007669"/>
    <property type="project" value="InterPro"/>
</dbReference>
<dbReference type="SUPFAM" id="SSF54211">
    <property type="entry name" value="Ribosomal protein S5 domain 2-like"/>
    <property type="match status" value="1"/>
</dbReference>
<sequence>MATTSRLIKKLDEAVINRIAAGEVIQGPWNAVKEMIENCLDAKATNILVVVKQGGLKLIQIQDNGKGIHKCDMDAVCERFATSKLTTFDDLSSISTYGFRGEALASISHVAHITITSKTANSQCAFKGSYSDGKLKEPVKPCAGTQGTQITVEDLFYNVPTRRKAIKSATEEYNKLYDVISKYAIHNSKTTFTLKKHGENAAIRTQSGSTVDNIQNIYGGEVSRELIKVEHHDEQYKFKVQGHVSNANYNAKKCILLLFINHRLVESSALKKALESVYANYLPKGSHPFMYLSLEIIPQNVDVNVHPTKHEVHFLHEEAIIESVQRVLENVLLDSNKSRTFLTQAILPSSFGVSQKEEEKPKEVEKIYDHNLVRTDSKERKLESFISSQSSDIITSDQTCNGTKKERKVHLKSVLSLRAEVESDLNINLREIFKEHKFVGCVERKFSLMQHAQELYLVDVYELSRELFYQIMLYDFGNYGSISLEEPANIIELAKIALDLPEIGWTIENGPKVELAQQIDIVLRSHAELLFDYFSLEIDKEGNIISLPYLLENYIPPLQGLPVYILRLASDVDWTTEKECFEGVCKETSDFYAMGNGYEHLDQHQEKDWRWMTEYTLFPNFRNTLLPTNSMANHLIKLASLPDLYKVFERC</sequence>
<evidence type="ECO:0000259" key="6">
    <source>
        <dbReference type="SMART" id="SM01340"/>
    </source>
</evidence>
<evidence type="ECO:0000256" key="1">
    <source>
        <dbReference type="ARBA" id="ARBA00004123"/>
    </source>
</evidence>
<dbReference type="EMBL" id="CAJFCJ010000006">
    <property type="protein sequence ID" value="CAD5116420.1"/>
    <property type="molecule type" value="Genomic_DNA"/>
</dbReference>
<dbReference type="InterPro" id="IPR036890">
    <property type="entry name" value="HATPase_C_sf"/>
</dbReference>
<reference evidence="7 8" key="1">
    <citation type="submission" date="2020-08" db="EMBL/GenBank/DDBJ databases">
        <authorList>
            <person name="Hejnol A."/>
        </authorList>
    </citation>
    <scope>NUCLEOTIDE SEQUENCE [LARGE SCALE GENOMIC DNA]</scope>
</reference>
<keyword evidence="3" id="KW-0227">DNA damage</keyword>
<dbReference type="InterPro" id="IPR014762">
    <property type="entry name" value="DNA_mismatch_repair_CS"/>
</dbReference>
<feature type="domain" description="DNA mismatch repair protein S5" evidence="6">
    <location>
        <begin position="214"/>
        <end position="333"/>
    </location>
</feature>
<dbReference type="PROSITE" id="PS00058">
    <property type="entry name" value="DNA_MISMATCH_REPAIR_1"/>
    <property type="match status" value="1"/>
</dbReference>
<dbReference type="AlphaFoldDB" id="A0A7I8VPC6"/>
<dbReference type="SUPFAM" id="SSF55874">
    <property type="entry name" value="ATPase domain of HSP90 chaperone/DNA topoisomerase II/histidine kinase"/>
    <property type="match status" value="1"/>
</dbReference>
<accession>A0A7I8VPC6</accession>
<dbReference type="InterPro" id="IPR038973">
    <property type="entry name" value="MutL/Mlh/Pms-like"/>
</dbReference>
<dbReference type="InterPro" id="IPR020568">
    <property type="entry name" value="Ribosomal_Su5_D2-typ_SF"/>
</dbReference>
<keyword evidence="8" id="KW-1185">Reference proteome</keyword>
<dbReference type="OrthoDB" id="10263226at2759"/>
<dbReference type="Gene3D" id="3.30.230.10">
    <property type="match status" value="1"/>
</dbReference>
<evidence type="ECO:0000313" key="7">
    <source>
        <dbReference type="EMBL" id="CAD5116420.1"/>
    </source>
</evidence>